<keyword evidence="7" id="KW-1185">Reference proteome</keyword>
<reference evidence="6" key="2">
    <citation type="submission" date="2023-01" db="EMBL/GenBank/DDBJ databases">
        <title>Draft genome sequence of Litoribrevibacter albus strain NBRC 110071.</title>
        <authorList>
            <person name="Sun Q."/>
            <person name="Mori K."/>
        </authorList>
    </citation>
    <scope>NUCLEOTIDE SEQUENCE</scope>
    <source>
        <strain evidence="6">NBRC 110071</strain>
    </source>
</reference>
<proteinExistence type="inferred from homology"/>
<evidence type="ECO:0000256" key="4">
    <source>
        <dbReference type="ARBA" id="ARBA00023163"/>
    </source>
</evidence>
<dbReference type="InterPro" id="IPR005119">
    <property type="entry name" value="LysR_subst-bd"/>
</dbReference>
<dbReference type="Pfam" id="PF00126">
    <property type="entry name" value="HTH_1"/>
    <property type="match status" value="1"/>
</dbReference>
<keyword evidence="4" id="KW-0804">Transcription</keyword>
<dbReference type="GO" id="GO:0003700">
    <property type="term" value="F:DNA-binding transcription factor activity"/>
    <property type="evidence" value="ECO:0007669"/>
    <property type="project" value="InterPro"/>
</dbReference>
<evidence type="ECO:0000313" key="6">
    <source>
        <dbReference type="EMBL" id="GLQ30003.1"/>
    </source>
</evidence>
<dbReference type="SUPFAM" id="SSF46785">
    <property type="entry name" value="Winged helix' DNA-binding domain"/>
    <property type="match status" value="1"/>
</dbReference>
<dbReference type="Gene3D" id="3.40.190.290">
    <property type="match status" value="1"/>
</dbReference>
<accession>A0AA37S8D2</accession>
<dbReference type="PANTHER" id="PTHR30537:SF72">
    <property type="entry name" value="LYSR FAMILY TRANSCRIPTIONAL REGULATOR"/>
    <property type="match status" value="1"/>
</dbReference>
<dbReference type="GO" id="GO:0043565">
    <property type="term" value="F:sequence-specific DNA binding"/>
    <property type="evidence" value="ECO:0007669"/>
    <property type="project" value="TreeGrafter"/>
</dbReference>
<dbReference type="CDD" id="cd08422">
    <property type="entry name" value="PBP2_CrgA_like"/>
    <property type="match status" value="1"/>
</dbReference>
<dbReference type="PANTHER" id="PTHR30537">
    <property type="entry name" value="HTH-TYPE TRANSCRIPTIONAL REGULATOR"/>
    <property type="match status" value="1"/>
</dbReference>
<dbReference type="EMBL" id="BSNM01000003">
    <property type="protein sequence ID" value="GLQ30003.1"/>
    <property type="molecule type" value="Genomic_DNA"/>
</dbReference>
<protein>
    <submittedName>
        <fullName evidence="6">Transcriptional regulator</fullName>
    </submittedName>
</protein>
<keyword evidence="2" id="KW-0805">Transcription regulation</keyword>
<evidence type="ECO:0000256" key="3">
    <source>
        <dbReference type="ARBA" id="ARBA00023125"/>
    </source>
</evidence>
<feature type="domain" description="HTH lysR-type" evidence="5">
    <location>
        <begin position="3"/>
        <end position="60"/>
    </location>
</feature>
<dbReference type="InterPro" id="IPR036388">
    <property type="entry name" value="WH-like_DNA-bd_sf"/>
</dbReference>
<dbReference type="PROSITE" id="PS50931">
    <property type="entry name" value="HTH_LYSR"/>
    <property type="match status" value="1"/>
</dbReference>
<evidence type="ECO:0000256" key="1">
    <source>
        <dbReference type="ARBA" id="ARBA00009437"/>
    </source>
</evidence>
<evidence type="ECO:0000256" key="2">
    <source>
        <dbReference type="ARBA" id="ARBA00023015"/>
    </source>
</evidence>
<dbReference type="Gene3D" id="1.10.10.10">
    <property type="entry name" value="Winged helix-like DNA-binding domain superfamily/Winged helix DNA-binding domain"/>
    <property type="match status" value="1"/>
</dbReference>
<dbReference type="Pfam" id="PF03466">
    <property type="entry name" value="LysR_substrate"/>
    <property type="match status" value="1"/>
</dbReference>
<reference evidence="6" key="1">
    <citation type="journal article" date="2014" name="Int. J. Syst. Evol. Microbiol.">
        <title>Complete genome sequence of Corynebacterium casei LMG S-19264T (=DSM 44701T), isolated from a smear-ripened cheese.</title>
        <authorList>
            <consortium name="US DOE Joint Genome Institute (JGI-PGF)"/>
            <person name="Walter F."/>
            <person name="Albersmeier A."/>
            <person name="Kalinowski J."/>
            <person name="Ruckert C."/>
        </authorList>
    </citation>
    <scope>NUCLEOTIDE SEQUENCE</scope>
    <source>
        <strain evidence="6">NBRC 110071</strain>
    </source>
</reference>
<dbReference type="Proteomes" id="UP001161389">
    <property type="component" value="Unassembled WGS sequence"/>
</dbReference>
<evidence type="ECO:0000313" key="7">
    <source>
        <dbReference type="Proteomes" id="UP001161389"/>
    </source>
</evidence>
<comment type="caution">
    <text evidence="6">The sequence shown here is derived from an EMBL/GenBank/DDBJ whole genome shotgun (WGS) entry which is preliminary data.</text>
</comment>
<organism evidence="6 7">
    <name type="scientific">Litoribrevibacter albus</name>
    <dbReference type="NCBI Taxonomy" id="1473156"/>
    <lineage>
        <taxon>Bacteria</taxon>
        <taxon>Pseudomonadati</taxon>
        <taxon>Pseudomonadota</taxon>
        <taxon>Gammaproteobacteria</taxon>
        <taxon>Oceanospirillales</taxon>
        <taxon>Oceanospirillaceae</taxon>
        <taxon>Litoribrevibacter</taxon>
    </lineage>
</organism>
<dbReference type="SUPFAM" id="SSF53850">
    <property type="entry name" value="Periplasmic binding protein-like II"/>
    <property type="match status" value="1"/>
</dbReference>
<keyword evidence="3" id="KW-0238">DNA-binding</keyword>
<evidence type="ECO:0000259" key="5">
    <source>
        <dbReference type="PROSITE" id="PS50931"/>
    </source>
</evidence>
<dbReference type="GO" id="GO:0006351">
    <property type="term" value="P:DNA-templated transcription"/>
    <property type="evidence" value="ECO:0007669"/>
    <property type="project" value="TreeGrafter"/>
</dbReference>
<dbReference type="InterPro" id="IPR000847">
    <property type="entry name" value="LysR_HTH_N"/>
</dbReference>
<dbReference type="AlphaFoldDB" id="A0AA37S8D2"/>
<comment type="similarity">
    <text evidence="1">Belongs to the LysR transcriptional regulatory family.</text>
</comment>
<gene>
    <name evidence="6" type="ORF">GCM10007876_04810</name>
</gene>
<sequence>MQDKFEILRIFCRAAESQSFKQTAVSLGISPQVVTRAIKELESVKGEILFHRNTRQIQLTAFGELLHQQSKPLVQEMGELFLSKAKDASDELKGKVTIAAPLGFGRAIAAPVLVDILKVFPDINVDLRLSDKRADVVEERIDIGLRVGFVRDNRYIVKRLSPIKFYVVAAKALIDKVGIPKTPEDLANFPVSSVHDPGTGKEWPWYFKGSGELNYPQSRIIVDDAQAEFTAVKEGLVFAQAPSFLADPLLKTGEIVRVLEDYEPEPWVLYLYRPQRGPVPKRVRVMFDALAERIIDRLDIN</sequence>
<dbReference type="RefSeq" id="WP_284378343.1">
    <property type="nucleotide sequence ID" value="NZ_BSNM01000003.1"/>
</dbReference>
<name>A0AA37S8D2_9GAMM</name>
<dbReference type="InterPro" id="IPR058163">
    <property type="entry name" value="LysR-type_TF_proteobact-type"/>
</dbReference>
<dbReference type="InterPro" id="IPR036390">
    <property type="entry name" value="WH_DNA-bd_sf"/>
</dbReference>